<feature type="transmembrane region" description="Helical" evidence="11">
    <location>
        <begin position="109"/>
        <end position="131"/>
    </location>
</feature>
<dbReference type="SUPFAM" id="SSF53474">
    <property type="entry name" value="alpha/beta-Hydrolases"/>
    <property type="match status" value="2"/>
</dbReference>
<dbReference type="Proteomes" id="UP000044602">
    <property type="component" value="Unassembled WGS sequence"/>
</dbReference>
<dbReference type="GO" id="GO:0006508">
    <property type="term" value="P:proteolysis"/>
    <property type="evidence" value="ECO:0007669"/>
    <property type="project" value="UniProtKB-KW"/>
</dbReference>
<dbReference type="InterPro" id="IPR007568">
    <property type="entry name" value="RTA1"/>
</dbReference>
<dbReference type="PANTHER" id="PTHR31465:SF1">
    <property type="entry name" value="PROTEIN RTA1-RELATED"/>
    <property type="match status" value="1"/>
</dbReference>
<dbReference type="InterPro" id="IPR033124">
    <property type="entry name" value="Ser_caboxypep_his_AS"/>
</dbReference>
<feature type="transmembrane region" description="Helical" evidence="11">
    <location>
        <begin position="79"/>
        <end position="97"/>
    </location>
</feature>
<feature type="transmembrane region" description="Helical" evidence="11">
    <location>
        <begin position="196"/>
        <end position="215"/>
    </location>
</feature>
<evidence type="ECO:0000259" key="12">
    <source>
        <dbReference type="Pfam" id="PF07859"/>
    </source>
</evidence>
<feature type="transmembrane region" description="Helical" evidence="11">
    <location>
        <begin position="152"/>
        <end position="176"/>
    </location>
</feature>
<keyword evidence="8 11" id="KW-0472">Membrane</keyword>
<keyword evidence="3" id="KW-0121">Carboxypeptidase</keyword>
<evidence type="ECO:0000256" key="5">
    <source>
        <dbReference type="ARBA" id="ARBA00022692"/>
    </source>
</evidence>
<dbReference type="PRINTS" id="PR00724">
    <property type="entry name" value="CRBOXYPTASEC"/>
</dbReference>
<keyword evidence="7 11" id="KW-1133">Transmembrane helix</keyword>
<dbReference type="InterPro" id="IPR029058">
    <property type="entry name" value="AB_hydrolase_fold"/>
</dbReference>
<dbReference type="Pfam" id="PF07859">
    <property type="entry name" value="Abhydrolase_3"/>
    <property type="match status" value="1"/>
</dbReference>
<evidence type="ECO:0000256" key="3">
    <source>
        <dbReference type="ARBA" id="ARBA00022645"/>
    </source>
</evidence>
<comment type="similarity">
    <text evidence="2">Belongs to the peptidase S10 family.</text>
</comment>
<keyword evidence="9" id="KW-0325">Glycoprotein</keyword>
<reference evidence="13 14" key="1">
    <citation type="submission" date="2015-05" db="EMBL/GenBank/DDBJ databases">
        <authorList>
            <person name="Wang D.B."/>
            <person name="Wang M."/>
        </authorList>
    </citation>
    <scope>NUCLEOTIDE SEQUENCE [LARGE SCALE GENOMIC DNA]</scope>
    <source>
        <strain evidence="13">VL1</strain>
    </source>
</reference>
<dbReference type="AlphaFoldDB" id="A0A0G4N7I7"/>
<evidence type="ECO:0000256" key="8">
    <source>
        <dbReference type="ARBA" id="ARBA00023136"/>
    </source>
</evidence>
<dbReference type="Pfam" id="PF04479">
    <property type="entry name" value="RTA1"/>
    <property type="match status" value="1"/>
</dbReference>
<feature type="transmembrane region" description="Helical" evidence="11">
    <location>
        <begin position="222"/>
        <end position="244"/>
    </location>
</feature>
<dbReference type="EMBL" id="CVQH01027638">
    <property type="protein sequence ID" value="CRK42596.1"/>
    <property type="molecule type" value="Genomic_DNA"/>
</dbReference>
<feature type="domain" description="Alpha/beta hydrolase fold-3" evidence="12">
    <location>
        <begin position="407"/>
        <end position="612"/>
    </location>
</feature>
<evidence type="ECO:0000256" key="10">
    <source>
        <dbReference type="SAM" id="MobiDB-lite"/>
    </source>
</evidence>
<evidence type="ECO:0000313" key="14">
    <source>
        <dbReference type="Proteomes" id="UP000044602"/>
    </source>
</evidence>
<accession>A0A0G4N7I7</accession>
<evidence type="ECO:0000256" key="6">
    <source>
        <dbReference type="ARBA" id="ARBA00022801"/>
    </source>
</evidence>
<dbReference type="InterPro" id="IPR001563">
    <property type="entry name" value="Peptidase_S10"/>
</dbReference>
<evidence type="ECO:0000256" key="1">
    <source>
        <dbReference type="ARBA" id="ARBA00004141"/>
    </source>
</evidence>
<evidence type="ECO:0000256" key="7">
    <source>
        <dbReference type="ARBA" id="ARBA00022989"/>
    </source>
</evidence>
<evidence type="ECO:0000256" key="9">
    <source>
        <dbReference type="ARBA" id="ARBA00023180"/>
    </source>
</evidence>
<dbReference type="GO" id="GO:0016020">
    <property type="term" value="C:membrane"/>
    <property type="evidence" value="ECO:0007669"/>
    <property type="project" value="UniProtKB-SubCell"/>
</dbReference>
<organism evidence="13 14">
    <name type="scientific">Verticillium longisporum</name>
    <name type="common">Verticillium dahliae var. longisporum</name>
    <dbReference type="NCBI Taxonomy" id="100787"/>
    <lineage>
        <taxon>Eukaryota</taxon>
        <taxon>Fungi</taxon>
        <taxon>Dikarya</taxon>
        <taxon>Ascomycota</taxon>
        <taxon>Pezizomycotina</taxon>
        <taxon>Sordariomycetes</taxon>
        <taxon>Hypocreomycetidae</taxon>
        <taxon>Glomerellales</taxon>
        <taxon>Plectosphaerellaceae</taxon>
        <taxon>Verticillium</taxon>
    </lineage>
</organism>
<dbReference type="STRING" id="100787.A0A0G4N7I7"/>
<keyword evidence="4" id="KW-0645">Protease</keyword>
<name>A0A0G4N7I7_VERLO</name>
<keyword evidence="5 11" id="KW-0812">Transmembrane</keyword>
<evidence type="ECO:0000256" key="4">
    <source>
        <dbReference type="ARBA" id="ARBA00022670"/>
    </source>
</evidence>
<gene>
    <name evidence="13" type="ORF">BN1708_008791</name>
</gene>
<evidence type="ECO:0000313" key="13">
    <source>
        <dbReference type="EMBL" id="CRK42596.1"/>
    </source>
</evidence>
<proteinExistence type="inferred from homology"/>
<dbReference type="Gene3D" id="3.40.50.1820">
    <property type="entry name" value="alpha/beta hydrolase"/>
    <property type="match status" value="2"/>
</dbReference>
<dbReference type="PANTHER" id="PTHR31465">
    <property type="entry name" value="PROTEIN RTA1-RELATED"/>
    <property type="match status" value="1"/>
</dbReference>
<dbReference type="PROSITE" id="PS00560">
    <property type="entry name" value="CARBOXYPEPT_SER_HIS"/>
    <property type="match status" value="1"/>
</dbReference>
<feature type="compositionally biased region" description="Basic and acidic residues" evidence="10">
    <location>
        <begin position="16"/>
        <end position="28"/>
    </location>
</feature>
<protein>
    <recommendedName>
        <fullName evidence="12">Alpha/beta hydrolase fold-3 domain-containing protein</fullName>
    </recommendedName>
</protein>
<sequence>QLETNNCHTYATLKMSDSDGGRPIEGHTDPNFPPPTGEWDTPVIIYGYTPSFALAVLAAVLFLLLAIVHLWQSLRYKSYYFLTFPIGLVLEVVGYVARALSAKKNPYNLIYFILNYFFIVTAPVFLAAGIYTVLSALIHRLGRKFAPLPPKFVLWFFVTSDVIATITQVAGAALIGVSQSNRDDPTTANNILLAGLAYQVFAMGCFVMSSGVFVWRARRAVAASGLTAFVSAFGVATLLVYLRTIFRLAETAEGLGGELQTNEVYFGVLEFAPVVLAVMLFAAWHPGRLVNPGQRRADAMGDIRAVFTFLSGVVRSKLSPEAQNLHWRQRLALSALQSKSALLTSRQRTFGSSGTSAGHLIREYCHAKGLSLRSVTVSNAGAQPFAAPPAILHFITPASAPATGLIVFYAYGGGYAAPIAVLGHIPMALRAAKTISAKKVVFIEYSLTPRHPYPSQLVQAASGLQTLLDAEGVKASEVVAMGDSAGGHLIASLLAHIAVPSPYALPVDLHGDQLAAAVMISPWIAMTTDQASFDTNEATDFLDRPAALLFKCGFAPNVGEPWANLIDAPDSAHVWNSVFRPATGKPVVRKAMVLTGTSEVLMDSNVAFGKRLLIEVMAPSFKSVLALAGALIAPVVGQFPPTPEGLTVLKSKFNENITISFKEPGICETTPGVKSYSGYIHLPPGHIDGLGQEQTYPVNTFFWFFEARKDPENAPLSIWMNGGPGSSSMGGLLYENGPCFVNPDSNTTRLNPWSWNNEVNMLYIDQPVQVGFSYDTLRNVTRNLLGSVQTLRPGAPIPEQNVTFHVGTYPSNNRDATSQGSRNGAISLWHFAQVWFQEFPGYHPNDDRISIASQSYGGRYGPALAAFFQEQNEKIRDGTLDSGEGENYILNLDTLLLVNGCIDRKVQWPSYATMAYNNTYDIATVDEATYLGMIDAFERPGGCADQIDECQRLARLDDPENLGINANVNRVCQAAETFCSRYIRDPYIQQSGRDYYDVTQVDPTLFPDPYYAAYLNQPHVQAALGVPLNWTGSSSAVANAYRGIGDYPRPGWIEDLGELLDDGVKVSLMYGDRDFACNWIGGEAASLAIPWSQSDTFADAGYAPLRTSCASPKIAGQIRQHGNLSFARVYQAGHAVPAYQPEAAYSIFMRALFNRDLATGRVDTAVKDDYSTSGPADVLGVKNEVPEQYPDYCYILDTSTCSARQIAALRNGSAVIKDYIMLEPSS</sequence>
<keyword evidence="6" id="KW-0378">Hydrolase</keyword>
<feature type="region of interest" description="Disordered" evidence="10">
    <location>
        <begin position="14"/>
        <end position="35"/>
    </location>
</feature>
<feature type="non-terminal residue" evidence="13">
    <location>
        <position position="1"/>
    </location>
</feature>
<feature type="transmembrane region" description="Helical" evidence="11">
    <location>
        <begin position="264"/>
        <end position="284"/>
    </location>
</feature>
<dbReference type="Pfam" id="PF00450">
    <property type="entry name" value="Peptidase_S10"/>
    <property type="match status" value="1"/>
</dbReference>
<keyword evidence="14" id="KW-1185">Reference proteome</keyword>
<evidence type="ECO:0000256" key="11">
    <source>
        <dbReference type="SAM" id="Phobius"/>
    </source>
</evidence>
<dbReference type="InterPro" id="IPR013094">
    <property type="entry name" value="AB_hydrolase_3"/>
</dbReference>
<comment type="subcellular location">
    <subcellularLocation>
        <location evidence="1">Membrane</location>
        <topology evidence="1">Multi-pass membrane protein</topology>
    </subcellularLocation>
</comment>
<feature type="transmembrane region" description="Helical" evidence="11">
    <location>
        <begin position="43"/>
        <end position="67"/>
    </location>
</feature>
<evidence type="ECO:0000256" key="2">
    <source>
        <dbReference type="ARBA" id="ARBA00009431"/>
    </source>
</evidence>
<dbReference type="GO" id="GO:0004185">
    <property type="term" value="F:serine-type carboxypeptidase activity"/>
    <property type="evidence" value="ECO:0007669"/>
    <property type="project" value="InterPro"/>
</dbReference>